<reference evidence="2 3" key="1">
    <citation type="journal article" date="2019" name="Environ. Microbiol.">
        <title>Genomics insights into ecotype formation of ammonia-oxidizing archaea in the deep ocean.</title>
        <authorList>
            <person name="Wang Y."/>
            <person name="Huang J.M."/>
            <person name="Cui G.J."/>
            <person name="Nunoura T."/>
            <person name="Takaki Y."/>
            <person name="Li W.L."/>
            <person name="Li J."/>
            <person name="Gao Z.M."/>
            <person name="Takai K."/>
            <person name="Zhang A.Q."/>
            <person name="Stepanauskas R."/>
        </authorList>
    </citation>
    <scope>NUCLEOTIDE SEQUENCE [LARGE SCALE GENOMIC DNA]</scope>
    <source>
        <strain evidence="2 3">D17</strain>
    </source>
</reference>
<dbReference type="EMBL" id="JACATA010000007">
    <property type="protein sequence ID" value="NWJ68260.1"/>
    <property type="molecule type" value="Genomic_DNA"/>
</dbReference>
<evidence type="ECO:0000256" key="1">
    <source>
        <dbReference type="SAM" id="Phobius"/>
    </source>
</evidence>
<proteinExistence type="predicted"/>
<protein>
    <submittedName>
        <fullName evidence="2">Uncharacterized protein</fullName>
    </submittedName>
</protein>
<organism evidence="2 3">
    <name type="scientific">Marine Group I thaumarchaeote</name>
    <dbReference type="NCBI Taxonomy" id="2511932"/>
    <lineage>
        <taxon>Archaea</taxon>
        <taxon>Nitrososphaerota</taxon>
        <taxon>Marine Group I</taxon>
    </lineage>
</organism>
<evidence type="ECO:0000313" key="3">
    <source>
        <dbReference type="Proteomes" id="UP000554454"/>
    </source>
</evidence>
<dbReference type="Proteomes" id="UP000554454">
    <property type="component" value="Unassembled WGS sequence"/>
</dbReference>
<comment type="caution">
    <text evidence="2">The sequence shown here is derived from an EMBL/GenBank/DDBJ whole genome shotgun (WGS) entry which is preliminary data.</text>
</comment>
<name>A0A7K4MYF4_9ARCH</name>
<accession>A0A7K4MYF4</accession>
<gene>
    <name evidence="2" type="ORF">HX834_02775</name>
</gene>
<sequence length="51" mass="5864">MIPIGELQLLACLTCGVVVAGYLFYTIRNKRREKKFKKPTAKLSAKCRRYS</sequence>
<feature type="transmembrane region" description="Helical" evidence="1">
    <location>
        <begin position="6"/>
        <end position="27"/>
    </location>
</feature>
<evidence type="ECO:0000313" key="2">
    <source>
        <dbReference type="EMBL" id="NWJ68260.1"/>
    </source>
</evidence>
<keyword evidence="1" id="KW-0472">Membrane</keyword>
<dbReference type="AlphaFoldDB" id="A0A7K4MYF4"/>
<keyword evidence="1" id="KW-0812">Transmembrane</keyword>
<keyword evidence="3" id="KW-1185">Reference proteome</keyword>
<keyword evidence="1" id="KW-1133">Transmembrane helix</keyword>